<sequence length="159" mass="17331">MKNEAVIVLGLALEKAIPFFKANNARLAELFGDTPAELDEVLGEAFCACVEWGEFDSWGIDSVNALLPIKNSEILLSVDELYDEIGMPIDVESDDPYEFFMPTLQAQLAKHNLQLLEICTLDEAAFFAEENTRLVCVSTAAGCVEALNALLGDLGLALM</sequence>
<protein>
    <recommendedName>
        <fullName evidence="1">DUF6630 domain-containing protein</fullName>
    </recommendedName>
</protein>
<feature type="domain" description="DUF6630" evidence="1">
    <location>
        <begin position="11"/>
        <end position="127"/>
    </location>
</feature>
<proteinExistence type="predicted"/>
<organism evidence="2 3">
    <name type="scientific">Chitinimonas taiwanensis DSM 18899</name>
    <dbReference type="NCBI Taxonomy" id="1121279"/>
    <lineage>
        <taxon>Bacteria</taxon>
        <taxon>Pseudomonadati</taxon>
        <taxon>Pseudomonadota</taxon>
        <taxon>Betaproteobacteria</taxon>
        <taxon>Neisseriales</taxon>
        <taxon>Chitinibacteraceae</taxon>
        <taxon>Chitinimonas</taxon>
    </lineage>
</organism>
<dbReference type="Proteomes" id="UP000186513">
    <property type="component" value="Unassembled WGS sequence"/>
</dbReference>
<evidence type="ECO:0000313" key="3">
    <source>
        <dbReference type="Proteomes" id="UP000186513"/>
    </source>
</evidence>
<dbReference type="EMBL" id="FPKR01000011">
    <property type="protein sequence ID" value="SFZ78141.1"/>
    <property type="molecule type" value="Genomic_DNA"/>
</dbReference>
<evidence type="ECO:0000259" key="1">
    <source>
        <dbReference type="Pfam" id="PF20335"/>
    </source>
</evidence>
<dbReference type="InterPro" id="IPR046582">
    <property type="entry name" value="DUF6630"/>
</dbReference>
<dbReference type="AlphaFoldDB" id="A0A1K2HN71"/>
<dbReference type="Pfam" id="PF20335">
    <property type="entry name" value="DUF6630"/>
    <property type="match status" value="1"/>
</dbReference>
<dbReference type="RefSeq" id="WP_084658640.1">
    <property type="nucleotide sequence ID" value="NZ_FPKR01000011.1"/>
</dbReference>
<name>A0A1K2HN71_9NEIS</name>
<keyword evidence="3" id="KW-1185">Reference proteome</keyword>
<reference evidence="2 3" key="1">
    <citation type="submission" date="2016-11" db="EMBL/GenBank/DDBJ databases">
        <authorList>
            <person name="Jaros S."/>
            <person name="Januszkiewicz K."/>
            <person name="Wedrychowicz H."/>
        </authorList>
    </citation>
    <scope>NUCLEOTIDE SEQUENCE [LARGE SCALE GENOMIC DNA]</scope>
    <source>
        <strain evidence="2 3">DSM 18899</strain>
    </source>
</reference>
<accession>A0A1K2HN71</accession>
<gene>
    <name evidence="2" type="ORF">SAMN02745887_02815</name>
</gene>
<evidence type="ECO:0000313" key="2">
    <source>
        <dbReference type="EMBL" id="SFZ78141.1"/>
    </source>
</evidence>